<sequence>MAWPFNLFQRDTPAPIRRSFDAATGGRRGQGFRPFGPTGAETLAAAVPVRSRARHAFANNGYIRNGVSAWVAETVGAGIEANSAHPDTTYRTGIDSFFLDASARIDSEGRTDLRGITAAIVEAVIVDGEAFAMVEPSPDGPKLRLIPAEMVDESITRDMGNGGYVAAGIEFNAQGQRVAYHVQPHRPTELFPTAGAPVRVVAEDMFHIFKPLGAGQVRGVSWLAPVLLTLNEFDQLQDALLVGAKIAAMHAGFVTDQNNLGGTGAYPEADSLTDISLEPGVVRVLPAGTDIKFNSPSEAKDSIAFAKLTLGQIAAGLSLPQYLLDGDLTGANYSSLRAGLLPFRAKVEQFTYHTLIPQFLDPVFRRVLTAGYLSGDIDFPELATALKAEWLPPRPMQVDPAKDVAALKTMIEEGLTSRRQAVASLGWNVAELDAEIAADRAREAALKLNFTAGKSENA</sequence>
<comment type="caution">
    <text evidence="1">The sequence shown here is derived from an EMBL/GenBank/DDBJ whole genome shotgun (WGS) entry which is preliminary data.</text>
</comment>
<accession>A0ABS9CSV7</accession>
<protein>
    <submittedName>
        <fullName evidence="1">Phage portal protein</fullName>
    </submittedName>
</protein>
<dbReference type="Pfam" id="PF05136">
    <property type="entry name" value="Phage_portal_2"/>
    <property type="match status" value="1"/>
</dbReference>
<dbReference type="InterPro" id="IPR006429">
    <property type="entry name" value="Phage_lambda_portal"/>
</dbReference>
<evidence type="ECO:0000313" key="2">
    <source>
        <dbReference type="Proteomes" id="UP001200557"/>
    </source>
</evidence>
<dbReference type="RefSeq" id="WP_235224415.1">
    <property type="nucleotide sequence ID" value="NZ_JAKGAQ010000001.1"/>
</dbReference>
<dbReference type="Proteomes" id="UP001200557">
    <property type="component" value="Unassembled WGS sequence"/>
</dbReference>
<organism evidence="1 2">
    <name type="scientific">Octadecabacter dasysiphoniae</name>
    <dbReference type="NCBI Taxonomy" id="2909341"/>
    <lineage>
        <taxon>Bacteria</taxon>
        <taxon>Pseudomonadati</taxon>
        <taxon>Pseudomonadota</taxon>
        <taxon>Alphaproteobacteria</taxon>
        <taxon>Rhodobacterales</taxon>
        <taxon>Roseobacteraceae</taxon>
        <taxon>Octadecabacter</taxon>
    </lineage>
</organism>
<reference evidence="1 2" key="1">
    <citation type="submission" date="2022-01" db="EMBL/GenBank/DDBJ databases">
        <title>Octadecabacter sp. nov., isolated from a marine alga.</title>
        <authorList>
            <person name="Jin M.S."/>
            <person name="Kim H.M."/>
            <person name="Han D.M."/>
            <person name="Jung J.J."/>
            <person name="Jeon C.O."/>
        </authorList>
    </citation>
    <scope>NUCLEOTIDE SEQUENCE [LARGE SCALE GENOMIC DNA]</scope>
    <source>
        <strain evidence="1 2">G9-8</strain>
    </source>
</reference>
<dbReference type="EMBL" id="JAKGAQ010000001">
    <property type="protein sequence ID" value="MCF2870310.1"/>
    <property type="molecule type" value="Genomic_DNA"/>
</dbReference>
<gene>
    <name evidence="1" type="ORF">L0664_04455</name>
</gene>
<name>A0ABS9CSV7_9RHOB</name>
<keyword evidence="2" id="KW-1185">Reference proteome</keyword>
<evidence type="ECO:0000313" key="1">
    <source>
        <dbReference type="EMBL" id="MCF2870310.1"/>
    </source>
</evidence>
<proteinExistence type="predicted"/>
<dbReference type="NCBIfam" id="TIGR01539">
    <property type="entry name" value="portal_lambda"/>
    <property type="match status" value="1"/>
</dbReference>